<protein>
    <submittedName>
        <fullName evidence="1">Uncharacterized protein</fullName>
    </submittedName>
</protein>
<sequence length="301" mass="32443">MAFVYKPSDRPFLRVTANTGAAVARLKSARLVTPSLVEASPRIWTVAVLSARTETVTVETMAEEMTDRTAEMVEVMAETTEAHDVDGLTPDQIKVIIQEESVKIENGSYTAASPAAISPAAPSPAVTLPAVASLAAASASMDDPNAARLKLGNLVKEIIAVQATVTKLKGAGEQATRGLEEARKSMVHAELMVQKSLEVFKDIGRPRTCQHNRRRAGHRSAGLDLADLEGMIDRGARLTAVLRVGLNAVTGSTLVLPVHDWDSLVDDEETVGNSSCPPCHMNGRQRQWPPYKLRTADRCER</sequence>
<accession>A0A4V4KYD2</accession>
<dbReference type="EMBL" id="QZBT01000269">
    <property type="protein sequence ID" value="THZ72956.1"/>
    <property type="molecule type" value="Genomic_DNA"/>
</dbReference>
<dbReference type="Proteomes" id="UP000310039">
    <property type="component" value="Unassembled WGS sequence"/>
</dbReference>
<evidence type="ECO:0000313" key="1">
    <source>
        <dbReference type="EMBL" id="THZ72956.1"/>
    </source>
</evidence>
<name>A0A4V4KYD2_AURPU</name>
<gene>
    <name evidence="1" type="ORF">D6C84_09832</name>
</gene>
<reference evidence="1 2" key="1">
    <citation type="submission" date="2018-10" db="EMBL/GenBank/DDBJ databases">
        <title>Fifty Aureobasidium pullulans genomes reveal a recombining polyextremotolerant generalist.</title>
        <authorList>
            <person name="Gostincar C."/>
            <person name="Turk M."/>
            <person name="Zajc J."/>
            <person name="Gunde-Cimerman N."/>
        </authorList>
    </citation>
    <scope>NUCLEOTIDE SEQUENCE [LARGE SCALE GENOMIC DNA]</scope>
    <source>
        <strain evidence="1 2">EXF-3403</strain>
    </source>
</reference>
<comment type="caution">
    <text evidence="1">The sequence shown here is derived from an EMBL/GenBank/DDBJ whole genome shotgun (WGS) entry which is preliminary data.</text>
</comment>
<proteinExistence type="predicted"/>
<organism evidence="1 2">
    <name type="scientific">Aureobasidium pullulans</name>
    <name type="common">Black yeast</name>
    <name type="synonym">Pullularia pullulans</name>
    <dbReference type="NCBI Taxonomy" id="5580"/>
    <lineage>
        <taxon>Eukaryota</taxon>
        <taxon>Fungi</taxon>
        <taxon>Dikarya</taxon>
        <taxon>Ascomycota</taxon>
        <taxon>Pezizomycotina</taxon>
        <taxon>Dothideomycetes</taxon>
        <taxon>Dothideomycetidae</taxon>
        <taxon>Dothideales</taxon>
        <taxon>Saccotheciaceae</taxon>
        <taxon>Aureobasidium</taxon>
    </lineage>
</organism>
<evidence type="ECO:0000313" key="2">
    <source>
        <dbReference type="Proteomes" id="UP000310039"/>
    </source>
</evidence>
<dbReference type="AlphaFoldDB" id="A0A4V4KYD2"/>